<feature type="transmembrane region" description="Helical" evidence="5">
    <location>
        <begin position="334"/>
        <end position="353"/>
    </location>
</feature>
<dbReference type="Gene3D" id="1.20.1250.20">
    <property type="entry name" value="MFS general substrate transporter like domains"/>
    <property type="match status" value="1"/>
</dbReference>
<dbReference type="Pfam" id="PF07690">
    <property type="entry name" value="MFS_1"/>
    <property type="match status" value="1"/>
</dbReference>
<proteinExistence type="predicted"/>
<accession>A0A1H3RK06</accession>
<keyword evidence="4 5" id="KW-0472">Membrane</keyword>
<dbReference type="RefSeq" id="WP_218134963.1">
    <property type="nucleotide sequence ID" value="NZ_FNON01000011.1"/>
</dbReference>
<feature type="transmembrane region" description="Helical" evidence="5">
    <location>
        <begin position="172"/>
        <end position="191"/>
    </location>
</feature>
<dbReference type="PANTHER" id="PTHR23542:SF1">
    <property type="entry name" value="MAJOR FACILITATOR SUPERFAMILY (MFS) PROFILE DOMAIN-CONTAINING PROTEIN"/>
    <property type="match status" value="1"/>
</dbReference>
<feature type="transmembrane region" description="Helical" evidence="5">
    <location>
        <begin position="299"/>
        <end position="322"/>
    </location>
</feature>
<feature type="transmembrane region" description="Helical" evidence="5">
    <location>
        <begin position="276"/>
        <end position="293"/>
    </location>
</feature>
<evidence type="ECO:0000259" key="6">
    <source>
        <dbReference type="PROSITE" id="PS50850"/>
    </source>
</evidence>
<dbReference type="EMBL" id="FNON01000011">
    <property type="protein sequence ID" value="SDZ25571.1"/>
    <property type="molecule type" value="Genomic_DNA"/>
</dbReference>
<sequence>MSGFGSYRALLRTPGAPALAFWGVAGRFPMAMRSIGCLLLVSAATGSLADAGAVAAALMISQGFAGPLLGRLADRLSQRRILLVTCLLHALGMTSLVASIVLRTPLWPQLVIAVATGLSTISMTSFLRARWTALVDHGLLRTAYALESVLDEMIFLLGPLLVTLLASAVHPAAGLLACAALTTVGSVVLALHTRSEPAPGRGQERVIGVPGLRVLVVVYAGIGFLLGSVDVTMIAFARERSAPGLAGVFLALTALGSLSAGLFYGAKDWRLSQSQLLSVTACALTLGVLPLGFAGSPVVMAILAVVAGVSIAPVLIAGNSVLKSLSPQGSLAEGFSWLTSAEALGIALGAAVAGRLAELGGFAAAVWTAAGGGVVALGASVAGQPALRAKALERT</sequence>
<evidence type="ECO:0000256" key="5">
    <source>
        <dbReference type="SAM" id="Phobius"/>
    </source>
</evidence>
<protein>
    <submittedName>
        <fullName evidence="7">Predicted arabinose efflux permease, MFS family</fullName>
    </submittedName>
</protein>
<dbReference type="PANTHER" id="PTHR23542">
    <property type="match status" value="1"/>
</dbReference>
<evidence type="ECO:0000256" key="1">
    <source>
        <dbReference type="ARBA" id="ARBA00004651"/>
    </source>
</evidence>
<keyword evidence="3 5" id="KW-1133">Transmembrane helix</keyword>
<feature type="transmembrane region" description="Helical" evidence="5">
    <location>
        <begin position="359"/>
        <end position="382"/>
    </location>
</feature>
<feature type="transmembrane region" description="Helical" evidence="5">
    <location>
        <begin position="107"/>
        <end position="127"/>
    </location>
</feature>
<dbReference type="GO" id="GO:0005886">
    <property type="term" value="C:plasma membrane"/>
    <property type="evidence" value="ECO:0007669"/>
    <property type="project" value="UniProtKB-SubCell"/>
</dbReference>
<name>A0A1H3RK06_9PSEU</name>
<dbReference type="InterPro" id="IPR011701">
    <property type="entry name" value="MFS"/>
</dbReference>
<dbReference type="STRING" id="589385.SAMN05421504_111113"/>
<feature type="domain" description="Major facilitator superfamily (MFS) profile" evidence="6">
    <location>
        <begin position="211"/>
        <end position="395"/>
    </location>
</feature>
<evidence type="ECO:0000313" key="7">
    <source>
        <dbReference type="EMBL" id="SDZ25571.1"/>
    </source>
</evidence>
<dbReference type="PROSITE" id="PS50850">
    <property type="entry name" value="MFS"/>
    <property type="match status" value="1"/>
</dbReference>
<dbReference type="AlphaFoldDB" id="A0A1H3RK06"/>
<keyword evidence="8" id="KW-1185">Reference proteome</keyword>
<gene>
    <name evidence="7" type="ORF">SAMN05421504_111113</name>
</gene>
<dbReference type="GO" id="GO:0022857">
    <property type="term" value="F:transmembrane transporter activity"/>
    <property type="evidence" value="ECO:0007669"/>
    <property type="project" value="InterPro"/>
</dbReference>
<reference evidence="7 8" key="1">
    <citation type="submission" date="2016-10" db="EMBL/GenBank/DDBJ databases">
        <authorList>
            <person name="de Groot N.N."/>
        </authorList>
    </citation>
    <scope>NUCLEOTIDE SEQUENCE [LARGE SCALE GENOMIC DNA]</scope>
    <source>
        <strain evidence="7 8">CPCC 202699</strain>
    </source>
</reference>
<feature type="transmembrane region" description="Helical" evidence="5">
    <location>
        <begin position="148"/>
        <end position="166"/>
    </location>
</feature>
<keyword evidence="2 5" id="KW-0812">Transmembrane</keyword>
<feature type="transmembrane region" description="Helical" evidence="5">
    <location>
        <begin position="81"/>
        <end position="101"/>
    </location>
</feature>
<evidence type="ECO:0000256" key="3">
    <source>
        <dbReference type="ARBA" id="ARBA00022989"/>
    </source>
</evidence>
<organism evidence="7 8">
    <name type="scientific">Amycolatopsis xylanica</name>
    <dbReference type="NCBI Taxonomy" id="589385"/>
    <lineage>
        <taxon>Bacteria</taxon>
        <taxon>Bacillati</taxon>
        <taxon>Actinomycetota</taxon>
        <taxon>Actinomycetes</taxon>
        <taxon>Pseudonocardiales</taxon>
        <taxon>Pseudonocardiaceae</taxon>
        <taxon>Amycolatopsis</taxon>
    </lineage>
</organism>
<dbReference type="InterPro" id="IPR020846">
    <property type="entry name" value="MFS_dom"/>
</dbReference>
<dbReference type="SUPFAM" id="SSF103473">
    <property type="entry name" value="MFS general substrate transporter"/>
    <property type="match status" value="1"/>
</dbReference>
<dbReference type="InterPro" id="IPR036259">
    <property type="entry name" value="MFS_trans_sf"/>
</dbReference>
<feature type="transmembrane region" description="Helical" evidence="5">
    <location>
        <begin position="242"/>
        <end position="264"/>
    </location>
</feature>
<evidence type="ECO:0000313" key="8">
    <source>
        <dbReference type="Proteomes" id="UP000199515"/>
    </source>
</evidence>
<feature type="transmembrane region" description="Helical" evidence="5">
    <location>
        <begin position="212"/>
        <end position="236"/>
    </location>
</feature>
<comment type="subcellular location">
    <subcellularLocation>
        <location evidence="1">Cell membrane</location>
        <topology evidence="1">Multi-pass membrane protein</topology>
    </subcellularLocation>
</comment>
<evidence type="ECO:0000256" key="4">
    <source>
        <dbReference type="ARBA" id="ARBA00023136"/>
    </source>
</evidence>
<dbReference type="Proteomes" id="UP000199515">
    <property type="component" value="Unassembled WGS sequence"/>
</dbReference>
<evidence type="ECO:0000256" key="2">
    <source>
        <dbReference type="ARBA" id="ARBA00022692"/>
    </source>
</evidence>